<keyword evidence="7" id="KW-0963">Cytoplasm</keyword>
<evidence type="ECO:0000256" key="1">
    <source>
        <dbReference type="ARBA" id="ARBA00004245"/>
    </source>
</evidence>
<evidence type="ECO:0000256" key="3">
    <source>
        <dbReference type="ARBA" id="ARBA00022741"/>
    </source>
</evidence>
<keyword evidence="7" id="KW-0206">Cytoskeleton</keyword>
<dbReference type="PANTHER" id="PTHR47968:SF13">
    <property type="entry name" value="KINESIN-LIKE PROTEIN KIF19 ISOFORM X1"/>
    <property type="match status" value="1"/>
</dbReference>
<dbReference type="InterPro" id="IPR001752">
    <property type="entry name" value="Kinesin_motor_dom"/>
</dbReference>
<protein>
    <recommendedName>
        <fullName evidence="9">Kinesin motor domain-containing protein</fullName>
    </recommendedName>
</protein>
<comment type="similarity">
    <text evidence="8">Belongs to the TRAFAC class myosin-kinesin ATPase superfamily. Kinesin family.</text>
</comment>
<keyword evidence="2" id="KW-0493">Microtubule</keyword>
<feature type="binding site" evidence="8">
    <location>
        <begin position="98"/>
        <end position="105"/>
    </location>
    <ligand>
        <name>ATP</name>
        <dbReference type="ChEBI" id="CHEBI:30616"/>
    </ligand>
</feature>
<comment type="caution">
    <text evidence="10">The sequence shown here is derived from an EMBL/GenBank/DDBJ whole genome shotgun (WGS) entry which is preliminary data.</text>
</comment>
<reference evidence="10 11" key="1">
    <citation type="submission" date="2023-08" db="EMBL/GenBank/DDBJ databases">
        <title>A Necator americanus chromosomal reference genome.</title>
        <authorList>
            <person name="Ilik V."/>
            <person name="Petrzelkova K.J."/>
            <person name="Pardy F."/>
            <person name="Fuh T."/>
            <person name="Niatou-Singa F.S."/>
            <person name="Gouil Q."/>
            <person name="Baker L."/>
            <person name="Ritchie M.E."/>
            <person name="Jex A.R."/>
            <person name="Gazzola D."/>
            <person name="Li H."/>
            <person name="Toshio Fujiwara R."/>
            <person name="Zhan B."/>
            <person name="Aroian R.V."/>
            <person name="Pafco B."/>
            <person name="Schwarz E.M."/>
        </authorList>
    </citation>
    <scope>NUCLEOTIDE SEQUENCE [LARGE SCALE GENOMIC DNA]</scope>
    <source>
        <strain evidence="10 11">Aroian</strain>
        <tissue evidence="10">Whole animal</tissue>
    </source>
</reference>
<evidence type="ECO:0000256" key="7">
    <source>
        <dbReference type="ARBA" id="ARBA00023212"/>
    </source>
</evidence>
<accession>A0ABR1ER00</accession>
<evidence type="ECO:0000256" key="2">
    <source>
        <dbReference type="ARBA" id="ARBA00022701"/>
    </source>
</evidence>
<evidence type="ECO:0000256" key="5">
    <source>
        <dbReference type="ARBA" id="ARBA00023054"/>
    </source>
</evidence>
<feature type="domain" description="Kinesin motor" evidence="9">
    <location>
        <begin position="5"/>
        <end position="178"/>
    </location>
</feature>
<evidence type="ECO:0000313" key="10">
    <source>
        <dbReference type="EMBL" id="KAK6765054.1"/>
    </source>
</evidence>
<keyword evidence="11" id="KW-1185">Reference proteome</keyword>
<dbReference type="SUPFAM" id="SSF56219">
    <property type="entry name" value="DNase I-like"/>
    <property type="match status" value="1"/>
</dbReference>
<dbReference type="PANTHER" id="PTHR47968">
    <property type="entry name" value="CENTROMERE PROTEIN E"/>
    <property type="match status" value="1"/>
</dbReference>
<dbReference type="Gene3D" id="3.60.10.10">
    <property type="entry name" value="Endonuclease/exonuclease/phosphatase"/>
    <property type="match status" value="1"/>
</dbReference>
<dbReference type="InterPro" id="IPR036691">
    <property type="entry name" value="Endo/exonu/phosph_ase_sf"/>
</dbReference>
<gene>
    <name evidence="10" type="primary">Necator_chrX.g25280</name>
    <name evidence="10" type="ORF">RB195_025114</name>
</gene>
<keyword evidence="4 8" id="KW-0067">ATP-binding</keyword>
<name>A0ABR1ER00_NECAM</name>
<dbReference type="Proteomes" id="UP001303046">
    <property type="component" value="Unassembled WGS sequence"/>
</dbReference>
<dbReference type="InterPro" id="IPR027417">
    <property type="entry name" value="P-loop_NTPase"/>
</dbReference>
<keyword evidence="6 8" id="KW-0505">Motor protein</keyword>
<sequence>MSTSKLTVVVRVRPLSNAEKDQRNFQCVFQLDKRRLLLVDPEKYESNILRQNRQHERQFLFDAAFGPNSSQVDIHTATTSPLVDSIVAGYNATVFAYGATGSGKTFTMIGTKERPGLMSLLTQNLYQKIDVEEYQLQLSYLEIYNEVIKDLLSPTGAMLDLMEDDKGNIRVPGLSAVHYLHNGLPHHSGVEVTMGVELRCTTEVRPPAGSPKLRSSTHPTFRLLGIGSLAKSKPLLRFTTFLAKCRKVAQDVIDSGPRRHTHDSPWRLGTYNARTVSTDANLHALLGAAERIKFHVIALQETKCRRSDVRQMNDGTLVIRGEKVPSRNVGGVGFVVHPSVVHLVDSHEILSPRLAILRLRPLRQKSISIINCYSPTSAADESVLDAFYEELQIRCRRVQRKTRKGHRKGIHNWKIWTRGPE</sequence>
<evidence type="ECO:0000256" key="6">
    <source>
        <dbReference type="ARBA" id="ARBA00023175"/>
    </source>
</evidence>
<dbReference type="EMBL" id="JAVFWL010000006">
    <property type="protein sequence ID" value="KAK6765054.1"/>
    <property type="molecule type" value="Genomic_DNA"/>
</dbReference>
<evidence type="ECO:0000256" key="4">
    <source>
        <dbReference type="ARBA" id="ARBA00022840"/>
    </source>
</evidence>
<dbReference type="SUPFAM" id="SSF52540">
    <property type="entry name" value="P-loop containing nucleoside triphosphate hydrolases"/>
    <property type="match status" value="1"/>
</dbReference>
<evidence type="ECO:0000313" key="11">
    <source>
        <dbReference type="Proteomes" id="UP001303046"/>
    </source>
</evidence>
<organism evidence="10 11">
    <name type="scientific">Necator americanus</name>
    <name type="common">Human hookworm</name>
    <dbReference type="NCBI Taxonomy" id="51031"/>
    <lineage>
        <taxon>Eukaryota</taxon>
        <taxon>Metazoa</taxon>
        <taxon>Ecdysozoa</taxon>
        <taxon>Nematoda</taxon>
        <taxon>Chromadorea</taxon>
        <taxon>Rhabditida</taxon>
        <taxon>Rhabditina</taxon>
        <taxon>Rhabditomorpha</taxon>
        <taxon>Strongyloidea</taxon>
        <taxon>Ancylostomatidae</taxon>
        <taxon>Bunostominae</taxon>
        <taxon>Necator</taxon>
    </lineage>
</organism>
<dbReference type="InterPro" id="IPR027640">
    <property type="entry name" value="Kinesin-like_fam"/>
</dbReference>
<keyword evidence="3 8" id="KW-0547">Nucleotide-binding</keyword>
<proteinExistence type="inferred from homology"/>
<dbReference type="PROSITE" id="PS50067">
    <property type="entry name" value="KINESIN_MOTOR_2"/>
    <property type="match status" value="1"/>
</dbReference>
<dbReference type="SMART" id="SM00129">
    <property type="entry name" value="KISc"/>
    <property type="match status" value="1"/>
</dbReference>
<dbReference type="Gene3D" id="3.40.850.10">
    <property type="entry name" value="Kinesin motor domain"/>
    <property type="match status" value="1"/>
</dbReference>
<evidence type="ECO:0000259" key="9">
    <source>
        <dbReference type="PROSITE" id="PS50067"/>
    </source>
</evidence>
<evidence type="ECO:0000256" key="8">
    <source>
        <dbReference type="PROSITE-ProRule" id="PRU00283"/>
    </source>
</evidence>
<dbReference type="InterPro" id="IPR036961">
    <property type="entry name" value="Kinesin_motor_dom_sf"/>
</dbReference>
<comment type="subcellular location">
    <subcellularLocation>
        <location evidence="1">Cytoplasm</location>
        <location evidence="1">Cytoskeleton</location>
    </subcellularLocation>
</comment>
<dbReference type="Pfam" id="PF00225">
    <property type="entry name" value="Kinesin"/>
    <property type="match status" value="1"/>
</dbReference>
<keyword evidence="5" id="KW-0175">Coiled coil</keyword>